<reference evidence="1 2" key="1">
    <citation type="submission" date="2020-04" db="EMBL/GenBank/DDBJ databases">
        <title>Luteolibacter sp. G-1-1-1 isolated from soil.</title>
        <authorList>
            <person name="Dahal R.H."/>
        </authorList>
    </citation>
    <scope>NUCLEOTIDE SEQUENCE [LARGE SCALE GENOMIC DNA]</scope>
    <source>
        <strain evidence="1 2">G-1-1-1</strain>
    </source>
</reference>
<dbReference type="Pfam" id="PF13489">
    <property type="entry name" value="Methyltransf_23"/>
    <property type="match status" value="1"/>
</dbReference>
<keyword evidence="1" id="KW-0489">Methyltransferase</keyword>
<proteinExistence type="predicted"/>
<gene>
    <name evidence="1" type="ORF">HHL09_03980</name>
</gene>
<organism evidence="1 2">
    <name type="scientific">Luteolibacter luteus</name>
    <dbReference type="NCBI Taxonomy" id="2728835"/>
    <lineage>
        <taxon>Bacteria</taxon>
        <taxon>Pseudomonadati</taxon>
        <taxon>Verrucomicrobiota</taxon>
        <taxon>Verrucomicrobiia</taxon>
        <taxon>Verrucomicrobiales</taxon>
        <taxon>Verrucomicrobiaceae</taxon>
        <taxon>Luteolibacter</taxon>
    </lineage>
</organism>
<dbReference type="Proteomes" id="UP000501812">
    <property type="component" value="Chromosome"/>
</dbReference>
<dbReference type="AlphaFoldDB" id="A0A858RE09"/>
<dbReference type="EMBL" id="CP051774">
    <property type="protein sequence ID" value="QJE94972.1"/>
    <property type="molecule type" value="Genomic_DNA"/>
</dbReference>
<dbReference type="KEGG" id="luo:HHL09_03980"/>
<dbReference type="SUPFAM" id="SSF53335">
    <property type="entry name" value="S-adenosyl-L-methionine-dependent methyltransferases"/>
    <property type="match status" value="1"/>
</dbReference>
<evidence type="ECO:0000313" key="2">
    <source>
        <dbReference type="Proteomes" id="UP000501812"/>
    </source>
</evidence>
<accession>A0A858RE09</accession>
<dbReference type="Gene3D" id="3.40.50.150">
    <property type="entry name" value="Vaccinia Virus protein VP39"/>
    <property type="match status" value="1"/>
</dbReference>
<dbReference type="CDD" id="cd02440">
    <property type="entry name" value="AdoMet_MTases"/>
    <property type="match status" value="1"/>
</dbReference>
<dbReference type="InterPro" id="IPR029063">
    <property type="entry name" value="SAM-dependent_MTases_sf"/>
</dbReference>
<dbReference type="GO" id="GO:0008168">
    <property type="term" value="F:methyltransferase activity"/>
    <property type="evidence" value="ECO:0007669"/>
    <property type="project" value="UniProtKB-KW"/>
</dbReference>
<sequence>MNAYSSLEATLHDIFWAEEGEPAELQLLEETLREYPGPSLEIGCGSGRLLLPLLQKGHEVEGVELSSEMLEMCRKAATDLSLEPVLYEADMTAFDPGKTYRSVLVPAFTLQLAPDPAAALAHFCKLLEAGGVIYLSVFIPMAELHRELPEGQWYEDHGAKLPDGRSATLETRHGLDRKARILTREHRYRLHGADGSLEAEHESQQTIRWFTARQLRGMLAKAGLEPIHAIADFDPEQPVDEEAQIITVVARKVGV</sequence>
<dbReference type="GO" id="GO:0032259">
    <property type="term" value="P:methylation"/>
    <property type="evidence" value="ECO:0007669"/>
    <property type="project" value="UniProtKB-KW"/>
</dbReference>
<dbReference type="PANTHER" id="PTHR43861">
    <property type="entry name" value="TRANS-ACONITATE 2-METHYLTRANSFERASE-RELATED"/>
    <property type="match status" value="1"/>
</dbReference>
<name>A0A858RE09_9BACT</name>
<evidence type="ECO:0000313" key="1">
    <source>
        <dbReference type="EMBL" id="QJE94972.1"/>
    </source>
</evidence>
<keyword evidence="1" id="KW-0808">Transferase</keyword>
<dbReference type="RefSeq" id="WP_169453193.1">
    <property type="nucleotide sequence ID" value="NZ_CP051774.1"/>
</dbReference>
<protein>
    <submittedName>
        <fullName evidence="1">Class I SAM-dependent methyltransferase</fullName>
    </submittedName>
</protein>
<keyword evidence="2" id="KW-1185">Reference proteome</keyword>